<dbReference type="SUPFAM" id="SSF46689">
    <property type="entry name" value="Homeodomain-like"/>
    <property type="match status" value="1"/>
</dbReference>
<dbReference type="eggNOG" id="COG1309">
    <property type="taxonomic scope" value="Bacteria"/>
</dbReference>
<dbReference type="Pfam" id="PF00440">
    <property type="entry name" value="TetR_N"/>
    <property type="match status" value="1"/>
</dbReference>
<sequence length="223" mass="25788">MDHWKRGAPGEAGAFKSSHPPKPSAKELKRLRVRRHFLDAAKTLILTDGLDQLSTKRIGEMAGYSYATIYNYFENYNELVCEAVEELALECGEFVTESLADFPQAGVKDRVLELARLMVLWNTENVNRYYPFLSTQVDFSYFFARDGEHFFHPAYRLLLEELSRLDLETLEMSQEDLATLTDILAYVFHSKLHFFIRYGVPRTQVELLDEVCREVSFLLGRLG</sequence>
<proteinExistence type="predicted"/>
<dbReference type="AlphaFoldDB" id="A0A098QZW1"/>
<keyword evidence="6" id="KW-1185">Reference proteome</keyword>
<evidence type="ECO:0000313" key="5">
    <source>
        <dbReference type="EMBL" id="KGE72027.1"/>
    </source>
</evidence>
<feature type="DNA-binding region" description="H-T-H motif" evidence="2">
    <location>
        <begin position="54"/>
        <end position="73"/>
    </location>
</feature>
<accession>A0A098QZW1</accession>
<protein>
    <recommendedName>
        <fullName evidence="4">HTH tetR-type domain-containing protein</fullName>
    </recommendedName>
</protein>
<dbReference type="RefSeq" id="WP_037547445.1">
    <property type="nucleotide sequence ID" value="NZ_JNUP01000063.1"/>
</dbReference>
<keyword evidence="1 2" id="KW-0238">DNA-binding</keyword>
<dbReference type="Gene3D" id="1.10.357.10">
    <property type="entry name" value="Tetracycline Repressor, domain 2"/>
    <property type="match status" value="1"/>
</dbReference>
<evidence type="ECO:0000256" key="3">
    <source>
        <dbReference type="SAM" id="MobiDB-lite"/>
    </source>
</evidence>
<dbReference type="PROSITE" id="PS50977">
    <property type="entry name" value="HTH_TETR_2"/>
    <property type="match status" value="1"/>
</dbReference>
<dbReference type="InterPro" id="IPR009057">
    <property type="entry name" value="Homeodomain-like_sf"/>
</dbReference>
<feature type="region of interest" description="Disordered" evidence="3">
    <location>
        <begin position="1"/>
        <end position="24"/>
    </location>
</feature>
<dbReference type="EMBL" id="JNUP01000063">
    <property type="protein sequence ID" value="KGE72027.1"/>
    <property type="molecule type" value="Genomic_DNA"/>
</dbReference>
<dbReference type="InterPro" id="IPR001647">
    <property type="entry name" value="HTH_TetR"/>
</dbReference>
<name>A0A098QZW1_9SPIO</name>
<gene>
    <name evidence="5" type="ORF">DC28_07900</name>
</gene>
<dbReference type="STRING" id="1480694.DC28_07900"/>
<feature type="domain" description="HTH tetR-type" evidence="4">
    <location>
        <begin position="31"/>
        <end position="91"/>
    </location>
</feature>
<reference evidence="5 6" key="1">
    <citation type="submission" date="2014-05" db="EMBL/GenBank/DDBJ databases">
        <title>De novo Genome Sequence of Spirocheata sp.</title>
        <authorList>
            <person name="Shivani Y."/>
            <person name="Subhash Y."/>
            <person name="Tushar L."/>
            <person name="Sasikala C."/>
            <person name="Ramana C.V."/>
        </authorList>
    </citation>
    <scope>NUCLEOTIDE SEQUENCE [LARGE SCALE GENOMIC DNA]</scope>
    <source>
        <strain evidence="5 6">JC230</strain>
    </source>
</reference>
<evidence type="ECO:0000256" key="2">
    <source>
        <dbReference type="PROSITE-ProRule" id="PRU00335"/>
    </source>
</evidence>
<evidence type="ECO:0000256" key="1">
    <source>
        <dbReference type="ARBA" id="ARBA00023125"/>
    </source>
</evidence>
<dbReference type="Proteomes" id="UP000029692">
    <property type="component" value="Unassembled WGS sequence"/>
</dbReference>
<dbReference type="GO" id="GO:0003677">
    <property type="term" value="F:DNA binding"/>
    <property type="evidence" value="ECO:0007669"/>
    <property type="project" value="UniProtKB-UniRule"/>
</dbReference>
<organism evidence="5 6">
    <name type="scientific">Spirochaeta lutea</name>
    <dbReference type="NCBI Taxonomy" id="1480694"/>
    <lineage>
        <taxon>Bacteria</taxon>
        <taxon>Pseudomonadati</taxon>
        <taxon>Spirochaetota</taxon>
        <taxon>Spirochaetia</taxon>
        <taxon>Spirochaetales</taxon>
        <taxon>Spirochaetaceae</taxon>
        <taxon>Spirochaeta</taxon>
    </lineage>
</organism>
<dbReference type="OrthoDB" id="5366068at2"/>
<evidence type="ECO:0000313" key="6">
    <source>
        <dbReference type="Proteomes" id="UP000029692"/>
    </source>
</evidence>
<evidence type="ECO:0000259" key="4">
    <source>
        <dbReference type="PROSITE" id="PS50977"/>
    </source>
</evidence>
<comment type="caution">
    <text evidence="5">The sequence shown here is derived from an EMBL/GenBank/DDBJ whole genome shotgun (WGS) entry which is preliminary data.</text>
</comment>